<organism evidence="3 4">
    <name type="scientific">Phytophthora cactorum</name>
    <dbReference type="NCBI Taxonomy" id="29920"/>
    <lineage>
        <taxon>Eukaryota</taxon>
        <taxon>Sar</taxon>
        <taxon>Stramenopiles</taxon>
        <taxon>Oomycota</taxon>
        <taxon>Peronosporomycetes</taxon>
        <taxon>Peronosporales</taxon>
        <taxon>Peronosporaceae</taxon>
        <taxon>Phytophthora</taxon>
    </lineage>
</organism>
<feature type="region of interest" description="Disordered" evidence="1">
    <location>
        <begin position="336"/>
        <end position="361"/>
    </location>
</feature>
<sequence>MSFGRTRRLSSWEDAKLPSKATYFAFDGSNSDLARQLYLRAEAGGSRKQFTNLELPEAIQKRLDDNDLTWDGLPGIAQHALLWDSGFGVTLDNKVVQIWTLRGHSMTDLAVPLDQFNAVGCTEMNCTQPKSDSGITIQSLSNLYCTGDQMLTAARCVVQDFDESNSLHLAMWMTGGNPEVIPTPQVRKHSWKDDYSKNSYTVIAVHTVGDDDEAAYGECPTEKENGGYGSLVLPCYTDASISGEVREAMETVQGSPWVTRWLREEYSGQSTSTSADDDDGFKLVLLAPIVAGILVVVGLVALFVFVKHKRQRNIEADALEDSLIYLETCRPNTVKEDYPPESDFARDGSTAPTLDDTSSVSHRGIDKTIKLKSSTSSASDFGSGSNSTLQILLKSEFLIGKRLPYDGLSFKKPLSKGACGEVWLGEYEGQQVAIKRLLQAKTHRADEVEEFAREIELSASLVHPNIVSFIGMAWSSLNNLVMALEFFPMGDLQEYLAKNSDLLSWPRDKIQIAVGVGRALDYLHCRSPPLIHRDLKSKNILLTSRLEAKLIDFGVSRDRQEYSMTAGVGTPYWTAPEILEGKHYTEQADIYSFGVVLTELDTGKVPYHDVLTAEGKKPKPFHILTDVMAGMLRPSFSENCPPRIRRIGVACCQQDPSRRPTAAQVANMLQEAD</sequence>
<dbReference type="InterPro" id="IPR001245">
    <property type="entry name" value="Ser-Thr/Tyr_kinase_cat_dom"/>
</dbReference>
<dbReference type="Proteomes" id="UP000251314">
    <property type="component" value="Unassembled WGS sequence"/>
</dbReference>
<name>A0A329S7K7_9STRA</name>
<keyword evidence="2" id="KW-0812">Transmembrane</keyword>
<dbReference type="SUPFAM" id="SSF56112">
    <property type="entry name" value="Protein kinase-like (PK-like)"/>
    <property type="match status" value="1"/>
</dbReference>
<feature type="compositionally biased region" description="Basic and acidic residues" evidence="1">
    <location>
        <begin position="336"/>
        <end position="346"/>
    </location>
</feature>
<dbReference type="STRING" id="29920.A0A329S7K7"/>
<dbReference type="GO" id="GO:0004674">
    <property type="term" value="F:protein serine/threonine kinase activity"/>
    <property type="evidence" value="ECO:0007669"/>
    <property type="project" value="TreeGrafter"/>
</dbReference>
<dbReference type="PANTHER" id="PTHR44329:SF214">
    <property type="entry name" value="PROTEIN KINASE DOMAIN-CONTAINING PROTEIN"/>
    <property type="match status" value="1"/>
</dbReference>
<comment type="caution">
    <text evidence="3">The sequence shown here is derived from an EMBL/GenBank/DDBJ whole genome shotgun (WGS) entry which is preliminary data.</text>
</comment>
<dbReference type="InterPro" id="IPR000719">
    <property type="entry name" value="Prot_kinase_dom"/>
</dbReference>
<dbReference type="AlphaFoldDB" id="A0A329S7K7"/>
<keyword evidence="2" id="KW-1133">Transmembrane helix</keyword>
<evidence type="ECO:0000313" key="3">
    <source>
        <dbReference type="EMBL" id="RAW31492.1"/>
    </source>
</evidence>
<reference evidence="3 4" key="1">
    <citation type="submission" date="2018-01" db="EMBL/GenBank/DDBJ databases">
        <title>Draft genome of the strawberry crown rot pathogen Phytophthora cactorum.</title>
        <authorList>
            <person name="Armitage A.D."/>
            <person name="Lysoe E."/>
            <person name="Nellist C.F."/>
            <person name="Harrison R.J."/>
            <person name="Brurberg M.B."/>
        </authorList>
    </citation>
    <scope>NUCLEOTIDE SEQUENCE [LARGE SCALE GENOMIC DNA]</scope>
    <source>
        <strain evidence="3 4">10300</strain>
    </source>
</reference>
<dbReference type="PROSITE" id="PS50011">
    <property type="entry name" value="PROTEIN_KINASE_DOM"/>
    <property type="match status" value="1"/>
</dbReference>
<evidence type="ECO:0000256" key="2">
    <source>
        <dbReference type="SAM" id="Phobius"/>
    </source>
</evidence>
<dbReference type="InterPro" id="IPR008271">
    <property type="entry name" value="Ser/Thr_kinase_AS"/>
</dbReference>
<dbReference type="SMART" id="SM00220">
    <property type="entry name" value="S_TKc"/>
    <property type="match status" value="1"/>
</dbReference>
<dbReference type="CDD" id="cd13999">
    <property type="entry name" value="STKc_MAP3K-like"/>
    <property type="match status" value="1"/>
</dbReference>
<dbReference type="Pfam" id="PF07714">
    <property type="entry name" value="PK_Tyr_Ser-Thr"/>
    <property type="match status" value="1"/>
</dbReference>
<gene>
    <name evidence="3" type="ORF">PC110_g12176</name>
</gene>
<dbReference type="InterPro" id="IPR011009">
    <property type="entry name" value="Kinase-like_dom_sf"/>
</dbReference>
<dbReference type="PROSITE" id="PS00108">
    <property type="entry name" value="PROTEIN_KINASE_ST"/>
    <property type="match status" value="1"/>
</dbReference>
<evidence type="ECO:0000256" key="1">
    <source>
        <dbReference type="SAM" id="MobiDB-lite"/>
    </source>
</evidence>
<dbReference type="Gene3D" id="3.30.200.20">
    <property type="entry name" value="Phosphorylase Kinase, domain 1"/>
    <property type="match status" value="1"/>
</dbReference>
<dbReference type="OrthoDB" id="10261027at2759"/>
<dbReference type="Gene3D" id="1.10.510.10">
    <property type="entry name" value="Transferase(Phosphotransferase) domain 1"/>
    <property type="match status" value="1"/>
</dbReference>
<dbReference type="PANTHER" id="PTHR44329">
    <property type="entry name" value="SERINE/THREONINE-PROTEIN KINASE TNNI3K-RELATED"/>
    <property type="match status" value="1"/>
</dbReference>
<dbReference type="EMBL" id="MJFZ01000320">
    <property type="protein sequence ID" value="RAW31492.1"/>
    <property type="molecule type" value="Genomic_DNA"/>
</dbReference>
<feature type="transmembrane region" description="Helical" evidence="2">
    <location>
        <begin position="283"/>
        <end position="306"/>
    </location>
</feature>
<keyword evidence="4" id="KW-1185">Reference proteome</keyword>
<protein>
    <submittedName>
        <fullName evidence="3">Uncharacterized protein</fullName>
    </submittedName>
</protein>
<dbReference type="InterPro" id="IPR051681">
    <property type="entry name" value="Ser/Thr_Kinases-Pseudokinases"/>
</dbReference>
<feature type="compositionally biased region" description="Polar residues" evidence="1">
    <location>
        <begin position="350"/>
        <end position="361"/>
    </location>
</feature>
<dbReference type="GO" id="GO:0005524">
    <property type="term" value="F:ATP binding"/>
    <property type="evidence" value="ECO:0007669"/>
    <property type="project" value="InterPro"/>
</dbReference>
<proteinExistence type="predicted"/>
<evidence type="ECO:0000313" key="4">
    <source>
        <dbReference type="Proteomes" id="UP000251314"/>
    </source>
</evidence>
<keyword evidence="2" id="KW-0472">Membrane</keyword>
<accession>A0A329S7K7</accession>
<dbReference type="VEuPathDB" id="FungiDB:PC110_g12176"/>